<evidence type="ECO:0000313" key="2">
    <source>
        <dbReference type="Proteomes" id="UP000829398"/>
    </source>
</evidence>
<name>A0ACB8L8Q7_CITSI</name>
<dbReference type="Proteomes" id="UP000829398">
    <property type="component" value="Chromosome 4"/>
</dbReference>
<proteinExistence type="predicted"/>
<sequence>MGYLVFRLFRFHPPDEEEIIKLLLNKKKLDPDFYVQTDKKHRAECVVYGFHFRSMDLSLSHGTLPIGAITTNKLYINCSPTREEMGVEMNSLVGFRFYPTDEEIICLLKMKRLDPGFSVRTIKEIDFYGFEPWELPCHSEIQSEEEVWYFFCEPDYKYAKSKRVNRGTKEGTWKKTGNGSKIKRKYSTEVIGTKRILSFSRHDSASKKAKTEWVMHEIAVEDDPVYKKDFVVCRLERKRDQMKFGVVSTKRKRAKKLGASTGDKDQSSQNLTSKRNRDQKLGVSISDEDQSSQNLTSKRNHLAEDTNRNHVTRKEDLVSNNNHVTENSVLVSEVQVRDHSISHSRNRVSENIVENSVEAEARQLSEFNPQGGGYTGLNDASFSALQSPVSPEQESSCSNGSSYGSGLLNSQFDSEQVDGQFNSWRDFQNKYSPDETGQTTPDFFSSKSDNGVYVEDGSYTNTETESFNEWVNIVFEY</sequence>
<reference evidence="2" key="1">
    <citation type="journal article" date="2023" name="Hortic. Res.">
        <title>A chromosome-level phased genome enabling allele-level studies in sweet orange: a case study on citrus Huanglongbing tolerance.</title>
        <authorList>
            <person name="Wu B."/>
            <person name="Yu Q."/>
            <person name="Deng Z."/>
            <person name="Duan Y."/>
            <person name="Luo F."/>
            <person name="Gmitter F. Jr."/>
        </authorList>
    </citation>
    <scope>NUCLEOTIDE SEQUENCE [LARGE SCALE GENOMIC DNA]</scope>
    <source>
        <strain evidence="2">cv. Valencia</strain>
    </source>
</reference>
<comment type="caution">
    <text evidence="1">The sequence shown here is derived from an EMBL/GenBank/DDBJ whole genome shotgun (WGS) entry which is preliminary data.</text>
</comment>
<protein>
    <submittedName>
        <fullName evidence="1">NAC domain-containing protein</fullName>
    </submittedName>
</protein>
<accession>A0ACB8L8Q7</accession>
<keyword evidence="2" id="KW-1185">Reference proteome</keyword>
<evidence type="ECO:0000313" key="1">
    <source>
        <dbReference type="EMBL" id="KAH9769808.1"/>
    </source>
</evidence>
<gene>
    <name evidence="1" type="ORF">KPL71_012145</name>
</gene>
<dbReference type="EMBL" id="CM039173">
    <property type="protein sequence ID" value="KAH9769808.1"/>
    <property type="molecule type" value="Genomic_DNA"/>
</dbReference>
<organism evidence="1 2">
    <name type="scientific">Citrus sinensis</name>
    <name type="common">Sweet orange</name>
    <name type="synonym">Citrus aurantium var. sinensis</name>
    <dbReference type="NCBI Taxonomy" id="2711"/>
    <lineage>
        <taxon>Eukaryota</taxon>
        <taxon>Viridiplantae</taxon>
        <taxon>Streptophyta</taxon>
        <taxon>Embryophyta</taxon>
        <taxon>Tracheophyta</taxon>
        <taxon>Spermatophyta</taxon>
        <taxon>Magnoliopsida</taxon>
        <taxon>eudicotyledons</taxon>
        <taxon>Gunneridae</taxon>
        <taxon>Pentapetalae</taxon>
        <taxon>rosids</taxon>
        <taxon>malvids</taxon>
        <taxon>Sapindales</taxon>
        <taxon>Rutaceae</taxon>
        <taxon>Aurantioideae</taxon>
        <taxon>Citrus</taxon>
    </lineage>
</organism>